<accession>A0ABW6KFU5</accession>
<protein>
    <submittedName>
        <fullName evidence="1">DUF2515 family protein</fullName>
    </submittedName>
</protein>
<dbReference type="RefSeq" id="WP_389362047.1">
    <property type="nucleotide sequence ID" value="NZ_JBIACK010000008.1"/>
</dbReference>
<dbReference type="InterPro" id="IPR019658">
    <property type="entry name" value="DUF2515"/>
</dbReference>
<evidence type="ECO:0000313" key="2">
    <source>
        <dbReference type="Proteomes" id="UP001601059"/>
    </source>
</evidence>
<proteinExistence type="predicted"/>
<evidence type="ECO:0000313" key="1">
    <source>
        <dbReference type="EMBL" id="MFE8702080.1"/>
    </source>
</evidence>
<dbReference type="EMBL" id="JBIACK010000008">
    <property type="protein sequence ID" value="MFE8702080.1"/>
    <property type="molecule type" value="Genomic_DNA"/>
</dbReference>
<name>A0ABW6KFU5_9BACI</name>
<keyword evidence="2" id="KW-1185">Reference proteome</keyword>
<sequence length="384" mass="45715">MKFSFSNIIQSFLKILKNPPEESIKEKMVMSNRDLLRFQEILQADKDQIHQPFVTTSSEERKIIRTIREQVFIHNENNVTRTSAYLKYFLRNPNVHWAFLAHMVSRNGGYYMTDLKSSFFKDIIPSHEQKRYFLFLERCNAYIFQDAFPQLLLYEYCVKVNKPMFHLLKGFNVSSFMIPLWESFFNNKNSEAITIGMIINEQKMLGERVLKILYQSHSVLDELPYKLQETLGLTTVLFPYRSKQSERYKLYGQEVKNFSDVDERITIGKKLYQILFSKYVFESSFQFANHNVHTGSRKDYWGWLFTNDEHSKEEKIYSPPLFHAWSNVEHSFRQKQDWFGQDNLDVIKKLHTLPEVKDYDLTTKIAGQYTVLQAFDHINESLLN</sequence>
<reference evidence="1 2" key="1">
    <citation type="submission" date="2024-08" db="EMBL/GenBank/DDBJ databases">
        <title>Two novel Cytobacillus novel species.</title>
        <authorList>
            <person name="Liu G."/>
        </authorList>
    </citation>
    <scope>NUCLEOTIDE SEQUENCE [LARGE SCALE GENOMIC DNA]</scope>
    <source>
        <strain evidence="1 2">FJAT-54145</strain>
    </source>
</reference>
<organism evidence="1 2">
    <name type="scientific">Cytobacillus spartinae</name>
    <dbReference type="NCBI Taxonomy" id="3299023"/>
    <lineage>
        <taxon>Bacteria</taxon>
        <taxon>Bacillati</taxon>
        <taxon>Bacillota</taxon>
        <taxon>Bacilli</taxon>
        <taxon>Bacillales</taxon>
        <taxon>Bacillaceae</taxon>
        <taxon>Cytobacillus</taxon>
    </lineage>
</organism>
<dbReference type="Proteomes" id="UP001601059">
    <property type="component" value="Unassembled WGS sequence"/>
</dbReference>
<gene>
    <name evidence="1" type="ORF">ACFYKX_15895</name>
</gene>
<dbReference type="Pfam" id="PF10720">
    <property type="entry name" value="DUF2515"/>
    <property type="match status" value="1"/>
</dbReference>
<comment type="caution">
    <text evidence="1">The sequence shown here is derived from an EMBL/GenBank/DDBJ whole genome shotgun (WGS) entry which is preliminary data.</text>
</comment>